<dbReference type="RefSeq" id="WP_055298354.1">
    <property type="nucleotide sequence ID" value="NZ_BLYK01000016.1"/>
</dbReference>
<dbReference type="PANTHER" id="PTHR46044">
    <property type="entry name" value="NITRILASE"/>
    <property type="match status" value="1"/>
</dbReference>
<name>A0A174C8A1_9FIRM</name>
<accession>A0A174C8A1</accession>
<evidence type="ECO:0000256" key="1">
    <source>
        <dbReference type="ARBA" id="ARBA00008129"/>
    </source>
</evidence>
<comment type="similarity">
    <text evidence="1">Belongs to the carbon-nitrogen hydrolase superfamily. Nitrilase family.</text>
</comment>
<organism evidence="3 4">
    <name type="scientific">Anaerobutyricum hallii</name>
    <dbReference type="NCBI Taxonomy" id="39488"/>
    <lineage>
        <taxon>Bacteria</taxon>
        <taxon>Bacillati</taxon>
        <taxon>Bacillota</taxon>
        <taxon>Clostridia</taxon>
        <taxon>Lachnospirales</taxon>
        <taxon>Lachnospiraceae</taxon>
        <taxon>Anaerobutyricum</taxon>
    </lineage>
</organism>
<dbReference type="AlphaFoldDB" id="A0A174C8A1"/>
<dbReference type="PANTHER" id="PTHR46044:SF1">
    <property type="entry name" value="CN HYDROLASE DOMAIN-CONTAINING PROTEIN"/>
    <property type="match status" value="1"/>
</dbReference>
<sequence>MKVQHIAIDGKCFFINTDMIIRRSSYPSDLQEYNIVSKLPGLVCRGGSCIIDSYGHYLTKPVWDKETIIYAELDMNLPAACKMEHDAIGHYACPDVLELKVNEK</sequence>
<dbReference type="InterPro" id="IPR044149">
    <property type="entry name" value="Nitrilases_CHs"/>
</dbReference>
<dbReference type="InterPro" id="IPR003010">
    <property type="entry name" value="C-N_Hydrolase"/>
</dbReference>
<evidence type="ECO:0000313" key="3">
    <source>
        <dbReference type="EMBL" id="CUO09692.1"/>
    </source>
</evidence>
<evidence type="ECO:0000313" key="4">
    <source>
        <dbReference type="Proteomes" id="UP000095679"/>
    </source>
</evidence>
<keyword evidence="3" id="KW-0378">Hydrolase</keyword>
<proteinExistence type="inferred from homology"/>
<dbReference type="Gene3D" id="3.60.110.10">
    <property type="entry name" value="Carbon-nitrogen hydrolase"/>
    <property type="match status" value="1"/>
</dbReference>
<feature type="domain" description="CN hydrolase" evidence="2">
    <location>
        <begin position="4"/>
        <end position="78"/>
    </location>
</feature>
<protein>
    <submittedName>
        <fullName evidence="3">Aliphatic nitrilase</fullName>
        <ecNumber evidence="3">3.5.5.7</ecNumber>
    </submittedName>
</protein>
<reference evidence="3 4" key="1">
    <citation type="submission" date="2015-09" db="EMBL/GenBank/DDBJ databases">
        <authorList>
            <consortium name="Pathogen Informatics"/>
        </authorList>
    </citation>
    <scope>NUCLEOTIDE SEQUENCE [LARGE SCALE GENOMIC DNA]</scope>
    <source>
        <strain evidence="3 4">2789STDY5834835</strain>
    </source>
</reference>
<evidence type="ECO:0000259" key="2">
    <source>
        <dbReference type="Pfam" id="PF00795"/>
    </source>
</evidence>
<dbReference type="InterPro" id="IPR036526">
    <property type="entry name" value="C-N_Hydrolase_sf"/>
</dbReference>
<dbReference type="GO" id="GO:0018762">
    <property type="term" value="F:aliphatic nitrilase activity"/>
    <property type="evidence" value="ECO:0007669"/>
    <property type="project" value="UniProtKB-EC"/>
</dbReference>
<dbReference type="EC" id="3.5.5.7" evidence="3"/>
<gene>
    <name evidence="3" type="primary">nitA</name>
    <name evidence="3" type="ORF">ERS852450_01153</name>
</gene>
<dbReference type="Proteomes" id="UP000095679">
    <property type="component" value="Unassembled WGS sequence"/>
</dbReference>
<dbReference type="EMBL" id="CYZL01000008">
    <property type="protein sequence ID" value="CUO09692.1"/>
    <property type="molecule type" value="Genomic_DNA"/>
</dbReference>
<dbReference type="Pfam" id="PF00795">
    <property type="entry name" value="CN_hydrolase"/>
    <property type="match status" value="1"/>
</dbReference>
<dbReference type="SUPFAM" id="SSF56317">
    <property type="entry name" value="Carbon-nitrogen hydrolase"/>
    <property type="match status" value="1"/>
</dbReference>